<proteinExistence type="inferred from homology"/>
<dbReference type="InterPro" id="IPR006015">
    <property type="entry name" value="Universal_stress_UspA"/>
</dbReference>
<dbReference type="PRINTS" id="PR01438">
    <property type="entry name" value="UNVRSLSTRESS"/>
</dbReference>
<sequence length="274" mass="28889">MPFKTILAIVQSLEDAARVSDCAGALAARFEAHLIGLHAEALPVPYTSAIGFPDAEFIQASTEINEERSKKIEAMFREHTTDAGISAEWRSLESFSGDSAHSGVASARSCDLVVASQGGPDGASPDVDALLYEAGRPVLVTPRDAPCLASFRRVIIAWNGSREASRATFDALPFILEAEGVEILLIDPPESPSAVEAGADIAAALERHGANVSVHSEASGGLATDDVIRNRLAATGADLLVLGAYSHSWLKQLLFGGVTRSVLHDMPVTAFLSR</sequence>
<dbReference type="PANTHER" id="PTHR46268:SF15">
    <property type="entry name" value="UNIVERSAL STRESS PROTEIN HP_0031"/>
    <property type="match status" value="1"/>
</dbReference>
<comment type="caution">
    <text evidence="3">The sequence shown here is derived from an EMBL/GenBank/DDBJ whole genome shotgun (WGS) entry which is preliminary data.</text>
</comment>
<reference evidence="3 4" key="1">
    <citation type="submission" date="2024-06" db="EMBL/GenBank/DDBJ databases">
        <authorList>
            <person name="Tuo L."/>
        </authorList>
    </citation>
    <scope>NUCLEOTIDE SEQUENCE [LARGE SCALE GENOMIC DNA]</scope>
    <source>
        <strain evidence="3 4">ZMM04-5</strain>
    </source>
</reference>
<evidence type="ECO:0000256" key="1">
    <source>
        <dbReference type="ARBA" id="ARBA00008791"/>
    </source>
</evidence>
<comment type="similarity">
    <text evidence="1">Belongs to the universal stress protein A family.</text>
</comment>
<dbReference type="EMBL" id="JBFOCI010000001">
    <property type="protein sequence ID" value="MEW9805430.1"/>
    <property type="molecule type" value="Genomic_DNA"/>
</dbReference>
<organism evidence="3 4">
    <name type="scientific">Mesorhizobium marinum</name>
    <dbReference type="NCBI Taxonomy" id="3228790"/>
    <lineage>
        <taxon>Bacteria</taxon>
        <taxon>Pseudomonadati</taxon>
        <taxon>Pseudomonadota</taxon>
        <taxon>Alphaproteobacteria</taxon>
        <taxon>Hyphomicrobiales</taxon>
        <taxon>Phyllobacteriaceae</taxon>
        <taxon>Mesorhizobium</taxon>
    </lineage>
</organism>
<dbReference type="Proteomes" id="UP001556196">
    <property type="component" value="Unassembled WGS sequence"/>
</dbReference>
<accession>A0ABV3QX62</accession>
<feature type="domain" description="UspA" evidence="2">
    <location>
        <begin position="193"/>
        <end position="268"/>
    </location>
</feature>
<name>A0ABV3QX62_9HYPH</name>
<keyword evidence="4" id="KW-1185">Reference proteome</keyword>
<dbReference type="RefSeq" id="WP_367722477.1">
    <property type="nucleotide sequence ID" value="NZ_JBFOCH010000079.1"/>
</dbReference>
<dbReference type="SUPFAM" id="SSF52402">
    <property type="entry name" value="Adenine nucleotide alpha hydrolases-like"/>
    <property type="match status" value="2"/>
</dbReference>
<dbReference type="Pfam" id="PF00582">
    <property type="entry name" value="Usp"/>
    <property type="match status" value="1"/>
</dbReference>
<dbReference type="PANTHER" id="PTHR46268">
    <property type="entry name" value="STRESS RESPONSE PROTEIN NHAX"/>
    <property type="match status" value="1"/>
</dbReference>
<dbReference type="Gene3D" id="3.40.50.12370">
    <property type="match status" value="1"/>
</dbReference>
<dbReference type="CDD" id="cd00293">
    <property type="entry name" value="USP-like"/>
    <property type="match status" value="1"/>
</dbReference>
<evidence type="ECO:0000313" key="3">
    <source>
        <dbReference type="EMBL" id="MEW9805430.1"/>
    </source>
</evidence>
<dbReference type="InterPro" id="IPR006016">
    <property type="entry name" value="UspA"/>
</dbReference>
<protein>
    <submittedName>
        <fullName evidence="3">Universal stress protein</fullName>
    </submittedName>
</protein>
<gene>
    <name evidence="3" type="ORF">ABUE31_05465</name>
</gene>
<evidence type="ECO:0000313" key="4">
    <source>
        <dbReference type="Proteomes" id="UP001556196"/>
    </source>
</evidence>
<evidence type="ECO:0000259" key="2">
    <source>
        <dbReference type="Pfam" id="PF00582"/>
    </source>
</evidence>